<dbReference type="InterPro" id="IPR003142">
    <property type="entry name" value="BPL_C"/>
</dbReference>
<organism evidence="2 3">
    <name type="scientific">Cardiobacterium hominis (strain ATCC 15826 / DSM 8339 / NCTC 10426 / 6573)</name>
    <dbReference type="NCBI Taxonomy" id="638300"/>
    <lineage>
        <taxon>Bacteria</taxon>
        <taxon>Pseudomonadati</taxon>
        <taxon>Pseudomonadota</taxon>
        <taxon>Gammaproteobacteria</taxon>
        <taxon>Cardiobacteriales</taxon>
        <taxon>Cardiobacteriaceae</taxon>
        <taxon>Cardiobacterium</taxon>
    </lineage>
</organism>
<sequence length="80" mass="8873">AFARHPADRPALPARWHALDTYADRAVCLHRAHDTLCGTNRGIDEQGRLLLETADGISAYSEGETRLRPQLLSPPTQEQP</sequence>
<dbReference type="Gene3D" id="2.30.30.100">
    <property type="match status" value="1"/>
</dbReference>
<evidence type="ECO:0000259" key="1">
    <source>
        <dbReference type="Pfam" id="PF02237"/>
    </source>
</evidence>
<feature type="non-terminal residue" evidence="2">
    <location>
        <position position="1"/>
    </location>
</feature>
<reference evidence="2 3" key="1">
    <citation type="submission" date="2009-08" db="EMBL/GenBank/DDBJ databases">
        <authorList>
            <person name="Qin X."/>
            <person name="Bachman B."/>
            <person name="Battles P."/>
            <person name="Bell A."/>
            <person name="Bess C."/>
            <person name="Bickham C."/>
            <person name="Chaboub L."/>
            <person name="Chen D."/>
            <person name="Coyle M."/>
            <person name="Deiros D.R."/>
            <person name="Dinh H."/>
            <person name="Forbes L."/>
            <person name="Fowler G."/>
            <person name="Francisco L."/>
            <person name="Fu Q."/>
            <person name="Gubbala S."/>
            <person name="Hale W."/>
            <person name="Han Y."/>
            <person name="Hemphill L."/>
            <person name="Highlander S.K."/>
            <person name="Hirani K."/>
            <person name="Hogues M."/>
            <person name="Jackson L."/>
            <person name="Jakkamsetti A."/>
            <person name="Javaid M."/>
            <person name="Jiang H."/>
            <person name="Korchina V."/>
            <person name="Kovar C."/>
            <person name="Lara F."/>
            <person name="Lee S."/>
            <person name="Mata R."/>
            <person name="Mathew T."/>
            <person name="Moen C."/>
            <person name="Morales K."/>
            <person name="Munidasa M."/>
            <person name="Nazareth L."/>
            <person name="Ngo R."/>
            <person name="Nguyen L."/>
            <person name="Okwuonu G."/>
            <person name="Ongeri F."/>
            <person name="Patil S."/>
            <person name="Petrosino J."/>
            <person name="Pham C."/>
            <person name="Pham P."/>
            <person name="Pu L.-L."/>
            <person name="Puazo M."/>
            <person name="Raj R."/>
            <person name="Reid J."/>
            <person name="Rouhana J."/>
            <person name="Saada N."/>
            <person name="Shang Y."/>
            <person name="Simmons D."/>
            <person name="Thornton R."/>
            <person name="Warren J."/>
            <person name="Weissenberger G."/>
            <person name="Zhang J."/>
            <person name="Zhang L."/>
            <person name="Zhou C."/>
            <person name="Zhu D."/>
            <person name="Muzny D."/>
            <person name="Worley K."/>
            <person name="Gibbs R."/>
        </authorList>
    </citation>
    <scope>NUCLEOTIDE SEQUENCE [LARGE SCALE GENOMIC DNA]</scope>
    <source>
        <strain evidence="3">ATCC 15826 / DSM 8339 / NCTC 10426 / 6573</strain>
    </source>
</reference>
<name>C8NC28_CARH6</name>
<proteinExistence type="predicted"/>
<keyword evidence="3" id="KW-1185">Reference proteome</keyword>
<protein>
    <recommendedName>
        <fullName evidence="1">Biotin protein ligase C-terminal domain-containing protein</fullName>
    </recommendedName>
</protein>
<comment type="caution">
    <text evidence="2">The sequence shown here is derived from an EMBL/GenBank/DDBJ whole genome shotgun (WGS) entry which is preliminary data.</text>
</comment>
<gene>
    <name evidence="2" type="ORF">HMPREF0198_2056</name>
</gene>
<evidence type="ECO:0000313" key="2">
    <source>
        <dbReference type="EMBL" id="EEV87790.1"/>
    </source>
</evidence>
<dbReference type="Pfam" id="PF02237">
    <property type="entry name" value="BPL_C"/>
    <property type="match status" value="1"/>
</dbReference>
<dbReference type="SUPFAM" id="SSF50037">
    <property type="entry name" value="C-terminal domain of transcriptional repressors"/>
    <property type="match status" value="1"/>
</dbReference>
<evidence type="ECO:0000313" key="3">
    <source>
        <dbReference type="Proteomes" id="UP000004870"/>
    </source>
</evidence>
<feature type="domain" description="Biotin protein ligase C-terminal" evidence="1">
    <location>
        <begin position="31"/>
        <end position="64"/>
    </location>
</feature>
<dbReference type="InterPro" id="IPR008988">
    <property type="entry name" value="Transcriptional_repressor_C"/>
</dbReference>
<dbReference type="AlphaFoldDB" id="C8NC28"/>
<accession>C8NC28</accession>
<dbReference type="Proteomes" id="UP000004870">
    <property type="component" value="Unassembled WGS sequence"/>
</dbReference>
<dbReference type="HOGENOM" id="CLU_2579286_0_0_6"/>
<dbReference type="EMBL" id="ACKY01000113">
    <property type="protein sequence ID" value="EEV87790.1"/>
    <property type="molecule type" value="Genomic_DNA"/>
</dbReference>